<comment type="caution">
    <text evidence="1">The sequence shown here is derived from an EMBL/GenBank/DDBJ whole genome shotgun (WGS) entry which is preliminary data.</text>
</comment>
<sequence length="214" mass="23118">MRAILPLLALLMWATDIPAGAWLRDEGEVFLSFSQTAAIDGDGDYASVLLEYGLRPALTLGLDAGQNEEADRQGVLFLRHRLDRAEGPNRLAAELGLGTSEGALTFRPGLSWGRGVATRWGQGWVSVDTLAELRESSTTPVLKADTTFGLRTARDALLIVQLQAGDYPDATPYLRVVPSYVHRMNSRAFVELGLSAGAVGHDPLAIKLGTWLAF</sequence>
<keyword evidence="2" id="KW-1185">Reference proteome</keyword>
<reference evidence="1 2" key="1">
    <citation type="submission" date="2020-08" db="EMBL/GenBank/DDBJ databases">
        <title>Genomic Encyclopedia of Type Strains, Phase IV (KMG-IV): sequencing the most valuable type-strain genomes for metagenomic binning, comparative biology and taxonomic classification.</title>
        <authorList>
            <person name="Goeker M."/>
        </authorList>
    </citation>
    <scope>NUCLEOTIDE SEQUENCE [LARGE SCALE GENOMIC DNA]</scope>
    <source>
        <strain evidence="1 2">DSM 105040</strain>
    </source>
</reference>
<proteinExistence type="predicted"/>
<evidence type="ECO:0000313" key="2">
    <source>
        <dbReference type="Proteomes" id="UP000585681"/>
    </source>
</evidence>
<evidence type="ECO:0000313" key="1">
    <source>
        <dbReference type="EMBL" id="MBB4022412.1"/>
    </source>
</evidence>
<gene>
    <name evidence="1" type="ORF">GGR17_002221</name>
</gene>
<dbReference type="AlphaFoldDB" id="A0A840CEA0"/>
<organism evidence="1 2">
    <name type="scientific">Actibacterium naphthalenivorans</name>
    <dbReference type="NCBI Taxonomy" id="1614693"/>
    <lineage>
        <taxon>Bacteria</taxon>
        <taxon>Pseudomonadati</taxon>
        <taxon>Pseudomonadota</taxon>
        <taxon>Alphaproteobacteria</taxon>
        <taxon>Rhodobacterales</taxon>
        <taxon>Roseobacteraceae</taxon>
        <taxon>Actibacterium</taxon>
    </lineage>
</organism>
<dbReference type="Proteomes" id="UP000585681">
    <property type="component" value="Unassembled WGS sequence"/>
</dbReference>
<protein>
    <submittedName>
        <fullName evidence="1">Uncharacterized protein</fullName>
    </submittedName>
</protein>
<dbReference type="EMBL" id="JACIEQ010000002">
    <property type="protein sequence ID" value="MBB4022412.1"/>
    <property type="molecule type" value="Genomic_DNA"/>
</dbReference>
<dbReference type="RefSeq" id="WP_054539026.1">
    <property type="nucleotide sequence ID" value="NZ_JACIEQ010000002.1"/>
</dbReference>
<name>A0A840CEA0_9RHOB</name>
<accession>A0A840CEA0</accession>